<protein>
    <recommendedName>
        <fullName evidence="1">TLDc domain-containing protein</fullName>
    </recommendedName>
</protein>
<name>A0A1E7FVI1_9STRA</name>
<dbReference type="Proteomes" id="UP000095751">
    <property type="component" value="Unassembled WGS sequence"/>
</dbReference>
<proteinExistence type="predicted"/>
<evidence type="ECO:0000313" key="3">
    <source>
        <dbReference type="Proteomes" id="UP000095751"/>
    </source>
</evidence>
<feature type="non-terminal residue" evidence="2">
    <location>
        <position position="162"/>
    </location>
</feature>
<dbReference type="EMBL" id="KV784353">
    <property type="protein sequence ID" value="OEU22125.1"/>
    <property type="molecule type" value="Genomic_DNA"/>
</dbReference>
<dbReference type="KEGG" id="fcy:FRACYDRAFT_142586"/>
<evidence type="ECO:0000313" key="2">
    <source>
        <dbReference type="EMBL" id="OEU22125.1"/>
    </source>
</evidence>
<dbReference type="InParanoid" id="A0A1E7FVI1"/>
<accession>A0A1E7FVI1</accession>
<organism evidence="2 3">
    <name type="scientific">Fragilariopsis cylindrus CCMP1102</name>
    <dbReference type="NCBI Taxonomy" id="635003"/>
    <lineage>
        <taxon>Eukaryota</taxon>
        <taxon>Sar</taxon>
        <taxon>Stramenopiles</taxon>
        <taxon>Ochrophyta</taxon>
        <taxon>Bacillariophyta</taxon>
        <taxon>Bacillariophyceae</taxon>
        <taxon>Bacillariophycidae</taxon>
        <taxon>Bacillariales</taxon>
        <taxon>Bacillariaceae</taxon>
        <taxon>Fragilariopsis</taxon>
    </lineage>
</organism>
<dbReference type="InterPro" id="IPR006571">
    <property type="entry name" value="TLDc_dom"/>
</dbReference>
<keyword evidence="3" id="KW-1185">Reference proteome</keyword>
<evidence type="ECO:0000259" key="1">
    <source>
        <dbReference type="PROSITE" id="PS51886"/>
    </source>
</evidence>
<feature type="domain" description="TLDc" evidence="1">
    <location>
        <begin position="1"/>
        <end position="160"/>
    </location>
</feature>
<reference evidence="2 3" key="1">
    <citation type="submission" date="2016-09" db="EMBL/GenBank/DDBJ databases">
        <title>Extensive genetic diversity and differential bi-allelic expression allows diatom success in the polar Southern Ocean.</title>
        <authorList>
            <consortium name="DOE Joint Genome Institute"/>
            <person name="Mock T."/>
            <person name="Otillar R.P."/>
            <person name="Strauss J."/>
            <person name="Dupont C."/>
            <person name="Frickenhaus S."/>
            <person name="Maumus F."/>
            <person name="Mcmullan M."/>
            <person name="Sanges R."/>
            <person name="Schmutz J."/>
            <person name="Toseland A."/>
            <person name="Valas R."/>
            <person name="Veluchamy A."/>
            <person name="Ward B.J."/>
            <person name="Allen A."/>
            <person name="Barry K."/>
            <person name="Falciatore A."/>
            <person name="Ferrante M."/>
            <person name="Fortunato A.E."/>
            <person name="Gloeckner G."/>
            <person name="Gruber A."/>
            <person name="Hipkin R."/>
            <person name="Janech M."/>
            <person name="Kroth P."/>
            <person name="Leese F."/>
            <person name="Lindquist E."/>
            <person name="Lyon B.R."/>
            <person name="Martin J."/>
            <person name="Mayer C."/>
            <person name="Parker M."/>
            <person name="Quesneville H."/>
            <person name="Raymond J."/>
            <person name="Uhlig C."/>
            <person name="Valentin K.U."/>
            <person name="Worden A.Z."/>
            <person name="Armbrust E.V."/>
            <person name="Bowler C."/>
            <person name="Green B."/>
            <person name="Moulton V."/>
            <person name="Van Oosterhout C."/>
            <person name="Grigoriev I."/>
        </authorList>
    </citation>
    <scope>NUCLEOTIDE SEQUENCE [LARGE SCALE GENOMIC DNA]</scope>
    <source>
        <strain evidence="2 3">CCMP1102</strain>
    </source>
</reference>
<dbReference type="OrthoDB" id="25620at2759"/>
<feature type="non-terminal residue" evidence="2">
    <location>
        <position position="1"/>
    </location>
</feature>
<gene>
    <name evidence="2" type="ORF">FRACYDRAFT_142586</name>
</gene>
<dbReference type="Pfam" id="PF07534">
    <property type="entry name" value="TLD"/>
    <property type="match status" value="1"/>
</dbReference>
<dbReference type="AlphaFoldDB" id="A0A1E7FVI1"/>
<sequence length="162" mass="17210">LQCVYKASKDGWSATNFHESVDLRGSALVVCLSKSGKKFGGYSPAGWMSTDDYIQSNAAFLWFQRGDEASRCPVLPGGNAALYDYATSGPMFGAADLKIGEPKAAVMGGFTGPGMEDTSVNAGNLKQGSSSVGGAYEDVQNDWPIRGKFQLVELEVYCNANI</sequence>
<dbReference type="PROSITE" id="PS51886">
    <property type="entry name" value="TLDC"/>
    <property type="match status" value="1"/>
</dbReference>